<evidence type="ECO:0000259" key="6">
    <source>
        <dbReference type="Pfam" id="PF13532"/>
    </source>
</evidence>
<organism evidence="7 8">
    <name type="scientific">Prymnesium parvum</name>
    <name type="common">Toxic golden alga</name>
    <dbReference type="NCBI Taxonomy" id="97485"/>
    <lineage>
        <taxon>Eukaryota</taxon>
        <taxon>Haptista</taxon>
        <taxon>Haptophyta</taxon>
        <taxon>Prymnesiophyceae</taxon>
        <taxon>Prymnesiales</taxon>
        <taxon>Prymnesiaceae</taxon>
        <taxon>Prymnesium</taxon>
    </lineage>
</organism>
<dbReference type="EMBL" id="JBGBPQ010000008">
    <property type="protein sequence ID" value="KAL1520315.1"/>
    <property type="molecule type" value="Genomic_DNA"/>
</dbReference>
<reference evidence="7 8" key="1">
    <citation type="journal article" date="2024" name="Science">
        <title>Giant polyketide synthase enzymes in the biosynthesis of giant marine polyether toxins.</title>
        <authorList>
            <person name="Fallon T.R."/>
            <person name="Shende V.V."/>
            <person name="Wierzbicki I.H."/>
            <person name="Pendleton A.L."/>
            <person name="Watervoot N.F."/>
            <person name="Auber R.P."/>
            <person name="Gonzalez D.J."/>
            <person name="Wisecaver J.H."/>
            <person name="Moore B.S."/>
        </authorList>
    </citation>
    <scope>NUCLEOTIDE SEQUENCE [LARGE SCALE GENOMIC DNA]</scope>
    <source>
        <strain evidence="7 8">12B1</strain>
    </source>
</reference>
<protein>
    <recommendedName>
        <fullName evidence="6">Alpha-ketoglutarate-dependent dioxygenase AlkB-like domain-containing protein</fullName>
    </recommendedName>
</protein>
<evidence type="ECO:0000313" key="7">
    <source>
        <dbReference type="EMBL" id="KAL1520315.1"/>
    </source>
</evidence>
<comment type="cofactor">
    <cofactor evidence="5">
        <name>Fe(2+)</name>
        <dbReference type="ChEBI" id="CHEBI:29033"/>
    </cofactor>
    <text evidence="5">Binds 1 Fe(2+) ion per subunit.</text>
</comment>
<gene>
    <name evidence="7" type="ORF">AB1Y20_021906</name>
</gene>
<feature type="domain" description="Alpha-ketoglutarate-dependent dioxygenase AlkB-like" evidence="6">
    <location>
        <begin position="94"/>
        <end position="231"/>
    </location>
</feature>
<evidence type="ECO:0000256" key="5">
    <source>
        <dbReference type="PIRSR" id="PIRSR604574-2"/>
    </source>
</evidence>
<dbReference type="GO" id="GO:0035515">
    <property type="term" value="F:oxidative RNA demethylase activity"/>
    <property type="evidence" value="ECO:0007669"/>
    <property type="project" value="TreeGrafter"/>
</dbReference>
<dbReference type="SUPFAM" id="SSF51197">
    <property type="entry name" value="Clavaminate synthase-like"/>
    <property type="match status" value="1"/>
</dbReference>
<accession>A0AB34JHD7</accession>
<dbReference type="AlphaFoldDB" id="A0AB34JHD7"/>
<evidence type="ECO:0000256" key="1">
    <source>
        <dbReference type="ARBA" id="ARBA00022723"/>
    </source>
</evidence>
<dbReference type="Pfam" id="PF13532">
    <property type="entry name" value="2OG-FeII_Oxy_2"/>
    <property type="match status" value="1"/>
</dbReference>
<evidence type="ECO:0000313" key="8">
    <source>
        <dbReference type="Proteomes" id="UP001515480"/>
    </source>
</evidence>
<sequence length="233" mass="25524">MEDRVVSSCEACSSGTSEKGIADPAEFHFDPSATIVLARDVVLLRGMSPALQQHLCDALLSCPSFFECNNEKTRHIDMLHLGMHEVQGKLHLVAPIPSIFVNLAHAAHRHVAERLGMLRSIPLINSDVAVVNGYRRGAKLGMHVDRRSTKHPGIPVVAVSLGESAEFVFKKSWKRNATECRVILRSGDVLLFGGKARGIVHGMEGLIANSAPDTIRFGPRSDWCRVCITLRQS</sequence>
<feature type="binding site" evidence="5">
    <location>
        <position position="143"/>
    </location>
    <ligand>
        <name>Fe cation</name>
        <dbReference type="ChEBI" id="CHEBI:24875"/>
        <note>catalytic</note>
    </ligand>
</feature>
<dbReference type="Proteomes" id="UP001515480">
    <property type="component" value="Unassembled WGS sequence"/>
</dbReference>
<dbReference type="InterPro" id="IPR027450">
    <property type="entry name" value="AlkB-like"/>
</dbReference>
<dbReference type="InterPro" id="IPR004574">
    <property type="entry name" value="Alkb"/>
</dbReference>
<feature type="binding site" evidence="5">
    <location>
        <position position="201"/>
    </location>
    <ligand>
        <name>Fe cation</name>
        <dbReference type="ChEBI" id="CHEBI:24875"/>
        <note>catalytic</note>
    </ligand>
</feature>
<keyword evidence="4 5" id="KW-0408">Iron</keyword>
<dbReference type="GO" id="GO:0035516">
    <property type="term" value="F:broad specificity oxidative DNA demethylase activity"/>
    <property type="evidence" value="ECO:0007669"/>
    <property type="project" value="TreeGrafter"/>
</dbReference>
<comment type="caution">
    <text evidence="7">The sequence shown here is derived from an EMBL/GenBank/DDBJ whole genome shotgun (WGS) entry which is preliminary data.</text>
</comment>
<evidence type="ECO:0000256" key="2">
    <source>
        <dbReference type="ARBA" id="ARBA00022964"/>
    </source>
</evidence>
<name>A0AB34JHD7_PRYPA</name>
<proteinExistence type="predicted"/>
<evidence type="ECO:0000256" key="4">
    <source>
        <dbReference type="ARBA" id="ARBA00023004"/>
    </source>
</evidence>
<dbReference type="GO" id="GO:0035513">
    <property type="term" value="P:oxidative RNA demethylation"/>
    <property type="evidence" value="ECO:0007669"/>
    <property type="project" value="TreeGrafter"/>
</dbReference>
<keyword evidence="1 5" id="KW-0479">Metal-binding</keyword>
<dbReference type="PANTHER" id="PTHR16557:SF2">
    <property type="entry name" value="NUCLEIC ACID DIOXYGENASE ALKBH1"/>
    <property type="match status" value="1"/>
</dbReference>
<dbReference type="InterPro" id="IPR037151">
    <property type="entry name" value="AlkB-like_sf"/>
</dbReference>
<dbReference type="GO" id="GO:0008198">
    <property type="term" value="F:ferrous iron binding"/>
    <property type="evidence" value="ECO:0007669"/>
    <property type="project" value="TreeGrafter"/>
</dbReference>
<keyword evidence="2" id="KW-0223">Dioxygenase</keyword>
<feature type="binding site" evidence="5">
    <location>
        <position position="145"/>
    </location>
    <ligand>
        <name>Fe cation</name>
        <dbReference type="ChEBI" id="CHEBI:24875"/>
        <note>catalytic</note>
    </ligand>
</feature>
<evidence type="ECO:0000256" key="3">
    <source>
        <dbReference type="ARBA" id="ARBA00023002"/>
    </source>
</evidence>
<keyword evidence="8" id="KW-1185">Reference proteome</keyword>
<dbReference type="GO" id="GO:0005737">
    <property type="term" value="C:cytoplasm"/>
    <property type="evidence" value="ECO:0007669"/>
    <property type="project" value="TreeGrafter"/>
</dbReference>
<dbReference type="PANTHER" id="PTHR16557">
    <property type="entry name" value="ALKYLATED DNA REPAIR PROTEIN ALKB-RELATED"/>
    <property type="match status" value="1"/>
</dbReference>
<dbReference type="Gene3D" id="2.60.120.590">
    <property type="entry name" value="Alpha-ketoglutarate-dependent dioxygenase AlkB-like"/>
    <property type="match status" value="1"/>
</dbReference>
<keyword evidence="3" id="KW-0560">Oxidoreductase</keyword>